<dbReference type="Pfam" id="PF02775">
    <property type="entry name" value="TPP_enzyme_C"/>
    <property type="match status" value="1"/>
</dbReference>
<comment type="caution">
    <text evidence="9">The sequence shown here is derived from an EMBL/GenBank/DDBJ whole genome shotgun (WGS) entry which is preliminary data.</text>
</comment>
<dbReference type="PROSITE" id="PS00187">
    <property type="entry name" value="TPP_ENZYMES"/>
    <property type="match status" value="1"/>
</dbReference>
<accession>A0ABW5U447</accession>
<evidence type="ECO:0000313" key="9">
    <source>
        <dbReference type="EMBL" id="MFD2740672.1"/>
    </source>
</evidence>
<dbReference type="RefSeq" id="WP_386375209.1">
    <property type="nucleotide sequence ID" value="NZ_JBHUMP010000012.1"/>
</dbReference>
<feature type="domain" description="Thiamine pyrophosphate enzyme N-terminal TPP-binding" evidence="8">
    <location>
        <begin position="4"/>
        <end position="121"/>
    </location>
</feature>
<dbReference type="Gene3D" id="3.40.50.1220">
    <property type="entry name" value="TPP-binding domain"/>
    <property type="match status" value="1"/>
</dbReference>
<evidence type="ECO:0000313" key="10">
    <source>
        <dbReference type="Proteomes" id="UP001597474"/>
    </source>
</evidence>
<proteinExistence type="inferred from homology"/>
<dbReference type="InterPro" id="IPR000399">
    <property type="entry name" value="TPP-bd_CS"/>
</dbReference>
<feature type="domain" description="Thiamine pyrophosphate enzyme TPP-binding" evidence="7">
    <location>
        <begin position="385"/>
        <end position="525"/>
    </location>
</feature>
<dbReference type="Proteomes" id="UP001597474">
    <property type="component" value="Unassembled WGS sequence"/>
</dbReference>
<keyword evidence="4 5" id="KW-0786">Thiamine pyrophosphate</keyword>
<comment type="similarity">
    <text evidence="2 5">Belongs to the TPP enzyme family.</text>
</comment>
<keyword evidence="10" id="KW-1185">Reference proteome</keyword>
<feature type="domain" description="Thiamine pyrophosphate enzyme central" evidence="6">
    <location>
        <begin position="191"/>
        <end position="322"/>
    </location>
</feature>
<evidence type="ECO:0000256" key="5">
    <source>
        <dbReference type="RuleBase" id="RU362132"/>
    </source>
</evidence>
<evidence type="ECO:0000259" key="8">
    <source>
        <dbReference type="Pfam" id="PF02776"/>
    </source>
</evidence>
<dbReference type="InterPro" id="IPR012000">
    <property type="entry name" value="Thiamin_PyroP_enz_cen_dom"/>
</dbReference>
<gene>
    <name evidence="9" type="ORF">ACFSUD_13885</name>
</gene>
<dbReference type="SUPFAM" id="SSF52518">
    <property type="entry name" value="Thiamin diphosphate-binding fold (THDP-binding)"/>
    <property type="match status" value="2"/>
</dbReference>
<dbReference type="NCBIfam" id="NF005712">
    <property type="entry name" value="PRK07524.1"/>
    <property type="match status" value="1"/>
</dbReference>
<dbReference type="CDD" id="cd07035">
    <property type="entry name" value="TPP_PYR_POX_like"/>
    <property type="match status" value="1"/>
</dbReference>
<dbReference type="InterPro" id="IPR011766">
    <property type="entry name" value="TPP_enzyme_TPP-bd"/>
</dbReference>
<keyword evidence="9" id="KW-0456">Lyase</keyword>
<sequence length="538" mass="55607">MSRTTGETLIRRLEAQGVDTVFGIPGVHTVELYRGLAASPIRHVTPRHEQGAGFMADGYARASGKPGVALVITGPGLTNTLTPMAQARADSVPMLVVSGVNVLPSLGKGLGHLHELPDQSALAAGVALDSARVTAPEELIPAVDAAFARMAEGRPGPTHIEVPLDIAGREHDGPLPAPPGPVVPTPSDAQIAAAAERLRRAERPVILAGGGATAAAEGIRALAERLDAPVVLTTNARGIMHGHPLVIPASPSLDPVRELIGAADCVLAIGTELGQTDYDMYCTGAMPDFPGLIRLDICAGQLARHPAELKLQGAAAPGVAALLAALADHTASPRQNAECARLTRERAYASLTGDQQAQIAFLNAARDALPGALMVGDSTQLIYAGNLYYDHDRAGGWFNAATGYGALGYGIPAAIGAALACPDAPVLCITGDGGAQFVLPELMTAVDENLPVIFLVWNNSGYGEIAVSMEDVGIEVVGCSPTPPDFEKVADSCGMPYALCPHDSAALGQALRNAAGRKGPSMIEIRTARMTRKTEADR</sequence>
<dbReference type="PANTHER" id="PTHR18968">
    <property type="entry name" value="THIAMINE PYROPHOSPHATE ENZYMES"/>
    <property type="match status" value="1"/>
</dbReference>
<name>A0ABW5U447_9RHOB</name>
<evidence type="ECO:0000256" key="3">
    <source>
        <dbReference type="ARBA" id="ARBA00022679"/>
    </source>
</evidence>
<evidence type="ECO:0000256" key="1">
    <source>
        <dbReference type="ARBA" id="ARBA00001964"/>
    </source>
</evidence>
<dbReference type="InterPro" id="IPR029061">
    <property type="entry name" value="THDP-binding"/>
</dbReference>
<dbReference type="CDD" id="cd00568">
    <property type="entry name" value="TPP_enzymes"/>
    <property type="match status" value="1"/>
</dbReference>
<evidence type="ECO:0000256" key="4">
    <source>
        <dbReference type="ARBA" id="ARBA00023052"/>
    </source>
</evidence>
<dbReference type="InterPro" id="IPR012001">
    <property type="entry name" value="Thiamin_PyroP_enz_TPP-bd_dom"/>
</dbReference>
<dbReference type="SUPFAM" id="SSF52467">
    <property type="entry name" value="DHS-like NAD/FAD-binding domain"/>
    <property type="match status" value="1"/>
</dbReference>
<dbReference type="Gene3D" id="3.40.50.970">
    <property type="match status" value="2"/>
</dbReference>
<evidence type="ECO:0000256" key="2">
    <source>
        <dbReference type="ARBA" id="ARBA00007812"/>
    </source>
</evidence>
<dbReference type="GO" id="GO:0047435">
    <property type="term" value="F:5-guanidino-2-oxopentanoate decarboxylase activity"/>
    <property type="evidence" value="ECO:0007669"/>
    <property type="project" value="UniProtKB-EC"/>
</dbReference>
<comment type="cofactor">
    <cofactor evidence="1">
        <name>thiamine diphosphate</name>
        <dbReference type="ChEBI" id="CHEBI:58937"/>
    </cofactor>
</comment>
<evidence type="ECO:0000259" key="6">
    <source>
        <dbReference type="Pfam" id="PF00205"/>
    </source>
</evidence>
<protein>
    <submittedName>
        <fullName evidence="9">5-guanidino-2-oxopentanoate decarboxylase</fullName>
        <ecNumber evidence="9">4.1.1.75</ecNumber>
    </submittedName>
</protein>
<evidence type="ECO:0000259" key="7">
    <source>
        <dbReference type="Pfam" id="PF02775"/>
    </source>
</evidence>
<dbReference type="PANTHER" id="PTHR18968:SF13">
    <property type="entry name" value="ACETOLACTATE SYNTHASE CATALYTIC SUBUNIT, MITOCHONDRIAL"/>
    <property type="match status" value="1"/>
</dbReference>
<dbReference type="Pfam" id="PF00205">
    <property type="entry name" value="TPP_enzyme_M"/>
    <property type="match status" value="1"/>
</dbReference>
<organism evidence="9 10">
    <name type="scientific">Sulfitobacter aestuarii</name>
    <dbReference type="NCBI Taxonomy" id="2161676"/>
    <lineage>
        <taxon>Bacteria</taxon>
        <taxon>Pseudomonadati</taxon>
        <taxon>Pseudomonadota</taxon>
        <taxon>Alphaproteobacteria</taxon>
        <taxon>Rhodobacterales</taxon>
        <taxon>Roseobacteraceae</taxon>
        <taxon>Sulfitobacter</taxon>
    </lineage>
</organism>
<dbReference type="EMBL" id="JBHUMP010000012">
    <property type="protein sequence ID" value="MFD2740672.1"/>
    <property type="molecule type" value="Genomic_DNA"/>
</dbReference>
<dbReference type="Pfam" id="PF02776">
    <property type="entry name" value="TPP_enzyme_N"/>
    <property type="match status" value="1"/>
</dbReference>
<keyword evidence="3" id="KW-0808">Transferase</keyword>
<dbReference type="InterPro" id="IPR029035">
    <property type="entry name" value="DHS-like_NAD/FAD-binding_dom"/>
</dbReference>
<dbReference type="EC" id="4.1.1.75" evidence="9"/>
<reference evidence="10" key="1">
    <citation type="journal article" date="2019" name="Int. J. Syst. Evol. Microbiol.">
        <title>The Global Catalogue of Microorganisms (GCM) 10K type strain sequencing project: providing services to taxonomists for standard genome sequencing and annotation.</title>
        <authorList>
            <consortium name="The Broad Institute Genomics Platform"/>
            <consortium name="The Broad Institute Genome Sequencing Center for Infectious Disease"/>
            <person name="Wu L."/>
            <person name="Ma J."/>
        </authorList>
    </citation>
    <scope>NUCLEOTIDE SEQUENCE [LARGE SCALE GENOMIC DNA]</scope>
    <source>
        <strain evidence="10">TISTR 2562</strain>
    </source>
</reference>
<dbReference type="InterPro" id="IPR045229">
    <property type="entry name" value="TPP_enz"/>
</dbReference>